<protein>
    <submittedName>
        <fullName evidence="2">Minor tail protein</fullName>
    </submittedName>
</protein>
<gene>
    <name evidence="2" type="primary">26</name>
    <name evidence="2" type="ORF">PBI_TRIPLEJ_26</name>
</gene>
<evidence type="ECO:0000256" key="1">
    <source>
        <dbReference type="SAM" id="MobiDB-lite"/>
    </source>
</evidence>
<dbReference type="EMBL" id="MN234178">
    <property type="protein sequence ID" value="QFG09570.1"/>
    <property type="molecule type" value="Genomic_DNA"/>
</dbReference>
<name>A0A5J6TFK2_9CAUD</name>
<reference evidence="2 3" key="1">
    <citation type="submission" date="2019-07" db="EMBL/GenBank/DDBJ databases">
        <authorList>
            <person name="Stoner T.H."/>
            <person name="Garlena R.A."/>
            <person name="Russell D.A."/>
            <person name="Pope W.H."/>
            <person name="Jacobs-Sera D."/>
            <person name="Hatfull G.F."/>
        </authorList>
    </citation>
    <scope>NUCLEOTIDE SEQUENCE [LARGE SCALE GENOMIC DNA]</scope>
</reference>
<organism evidence="2 3">
    <name type="scientific">Arthrobacter phage TripleJ</name>
    <dbReference type="NCBI Taxonomy" id="2599838"/>
    <lineage>
        <taxon>Viruses</taxon>
        <taxon>Duplodnaviria</taxon>
        <taxon>Heunggongvirae</taxon>
        <taxon>Uroviricota</taxon>
        <taxon>Caudoviricetes</taxon>
        <taxon>Triplejayvirus</taxon>
        <taxon>Triplejayvirus tripleJ</taxon>
    </lineage>
</organism>
<feature type="region of interest" description="Disordered" evidence="1">
    <location>
        <begin position="39"/>
        <end position="62"/>
    </location>
</feature>
<dbReference type="GeneID" id="55813789"/>
<dbReference type="RefSeq" id="YP_009884429.1">
    <property type="nucleotide sequence ID" value="NC_049470.1"/>
</dbReference>
<evidence type="ECO:0000313" key="3">
    <source>
        <dbReference type="Proteomes" id="UP000325735"/>
    </source>
</evidence>
<keyword evidence="3" id="KW-1185">Reference proteome</keyword>
<proteinExistence type="predicted"/>
<dbReference type="Proteomes" id="UP000325735">
    <property type="component" value="Segment"/>
</dbReference>
<sequence length="376" mass="40593">MALSWVSVNANDGSIIADLPTLKVDGSLKQTLMRYESQTASLPLGDPNDPADPSRPPKEWRQATRKGAVFLVALDEPEGDDQRGRPLWGGMVIRRITSSNDDVKLSLVTAEGYFDRVYMGNEKFTGIPQNTIVKTLVEKYAKTGAKRGLPIRVQVIGGLGEARGKEYTDAEDKTLYSVLTELSGMLGGPEWTVGWEWVDTQRLGLVLYVGDRIGSPPPAGLGPAAQFYLPGSVTSAELTEGYGSDEGANDVMAVSSGVDDARPQSPHQTNTADLRPRFEYRWAPDTNISANETLTSHAQRALAAMKDGTVALTLTANRDEAPKLGKDWFIGDDVGFDLTAPAWPDGISGTARAVGWELTNTEITPLIDVTNIEGID</sequence>
<accession>A0A5J6TFK2</accession>
<dbReference type="KEGG" id="vg:55813789"/>
<evidence type="ECO:0000313" key="2">
    <source>
        <dbReference type="EMBL" id="QFG09570.1"/>
    </source>
</evidence>